<keyword evidence="1" id="KW-0472">Membrane</keyword>
<keyword evidence="1" id="KW-1133">Transmembrane helix</keyword>
<keyword evidence="3" id="KW-1185">Reference proteome</keyword>
<gene>
    <name evidence="2" type="ORF">CYY_004975</name>
</gene>
<name>A0A8J4PUI3_9MYCE</name>
<evidence type="ECO:0000256" key="1">
    <source>
        <dbReference type="SAM" id="Phobius"/>
    </source>
</evidence>
<sequence length="202" mass="23363">MSLLKSLSRSGVLASKTFGQILNSQRFLSSKSINTATTTTTTTTSLSTFINNNKSLFKSNHLSPLFNNNKNNSILKLSNDVEKRYYCSSRRHNLPPPLPNNSGDKRISVGSKSEAFIIYLTALLFLTAIGALFYEVYLKFERLKMLMELEDQFNNLEDKEVDRLLALRDYQKEHDRIVDEIKEEMYGRKEILEREREDKVHK</sequence>
<dbReference type="Proteomes" id="UP000695562">
    <property type="component" value="Unassembled WGS sequence"/>
</dbReference>
<comment type="caution">
    <text evidence="2">The sequence shown here is derived from an EMBL/GenBank/DDBJ whole genome shotgun (WGS) entry which is preliminary data.</text>
</comment>
<keyword evidence="1" id="KW-0812">Transmembrane</keyword>
<evidence type="ECO:0000313" key="2">
    <source>
        <dbReference type="EMBL" id="KAF2073716.1"/>
    </source>
</evidence>
<proteinExistence type="predicted"/>
<feature type="transmembrane region" description="Helical" evidence="1">
    <location>
        <begin position="116"/>
        <end position="137"/>
    </location>
</feature>
<evidence type="ECO:0000313" key="3">
    <source>
        <dbReference type="Proteomes" id="UP000695562"/>
    </source>
</evidence>
<protein>
    <recommendedName>
        <fullName evidence="4">Transmembrane protein</fullName>
    </recommendedName>
</protein>
<reference evidence="2" key="1">
    <citation type="submission" date="2020-01" db="EMBL/GenBank/DDBJ databases">
        <title>Development of genomics and gene disruption for Polysphondylium violaceum indicates a role for the polyketide synthase stlB in stalk morphogenesis.</title>
        <authorList>
            <person name="Narita B."/>
            <person name="Kawabe Y."/>
            <person name="Kin K."/>
            <person name="Saito T."/>
            <person name="Gibbs R."/>
            <person name="Kuspa A."/>
            <person name="Muzny D."/>
            <person name="Queller D."/>
            <person name="Richards S."/>
            <person name="Strassman J."/>
            <person name="Sucgang R."/>
            <person name="Worley K."/>
            <person name="Schaap P."/>
        </authorList>
    </citation>
    <scope>NUCLEOTIDE SEQUENCE</scope>
    <source>
        <strain evidence="2">QSvi11</strain>
    </source>
</reference>
<accession>A0A8J4PUI3</accession>
<dbReference type="AlphaFoldDB" id="A0A8J4PUI3"/>
<evidence type="ECO:0008006" key="4">
    <source>
        <dbReference type="Google" id="ProtNLM"/>
    </source>
</evidence>
<dbReference type="EMBL" id="AJWJ01000187">
    <property type="protein sequence ID" value="KAF2073716.1"/>
    <property type="molecule type" value="Genomic_DNA"/>
</dbReference>
<organism evidence="2 3">
    <name type="scientific">Polysphondylium violaceum</name>
    <dbReference type="NCBI Taxonomy" id="133409"/>
    <lineage>
        <taxon>Eukaryota</taxon>
        <taxon>Amoebozoa</taxon>
        <taxon>Evosea</taxon>
        <taxon>Eumycetozoa</taxon>
        <taxon>Dictyostelia</taxon>
        <taxon>Dictyosteliales</taxon>
        <taxon>Dictyosteliaceae</taxon>
        <taxon>Polysphondylium</taxon>
    </lineage>
</organism>